<organism evidence="2 3">
    <name type="scientific">Hallella multisaccharivorax DSM 17128</name>
    <dbReference type="NCBI Taxonomy" id="688246"/>
    <lineage>
        <taxon>Bacteria</taxon>
        <taxon>Pseudomonadati</taxon>
        <taxon>Bacteroidota</taxon>
        <taxon>Bacteroidia</taxon>
        <taxon>Bacteroidales</taxon>
        <taxon>Prevotellaceae</taxon>
        <taxon>Hallella</taxon>
    </lineage>
</organism>
<keyword evidence="1" id="KW-0812">Transmembrane</keyword>
<gene>
    <name evidence="2" type="ORF">Premu_2044</name>
</gene>
<keyword evidence="1" id="KW-0472">Membrane</keyword>
<dbReference type="OrthoDB" id="1082986at2"/>
<reference evidence="3" key="1">
    <citation type="journal article" date="2011" name="Stand. Genomic Sci.">
        <title>Non-contiguous finished genome sequence of the opportunistic oral pathogen Prevotella multisaccharivorax type strain (PPPA20).</title>
        <authorList>
            <person name="Pati A."/>
            <person name="Gronow S."/>
            <person name="Lu M."/>
            <person name="Lapidus A."/>
            <person name="Nolan M."/>
            <person name="Lucas S."/>
            <person name="Hammon N."/>
            <person name="Deshpande S."/>
            <person name="Cheng J.F."/>
            <person name="Tapia R."/>
            <person name="Han C."/>
            <person name="Goodwin L."/>
            <person name="Pitluck S."/>
            <person name="Liolios K."/>
            <person name="Pagani I."/>
            <person name="Mavromatis K."/>
            <person name="Mikhailova N."/>
            <person name="Huntemann M."/>
            <person name="Chen A."/>
            <person name="Palaniappan K."/>
            <person name="Land M."/>
            <person name="Hauser L."/>
            <person name="Detter J.C."/>
            <person name="Brambilla E.M."/>
            <person name="Rohde M."/>
            <person name="Goker M."/>
            <person name="Woyke T."/>
            <person name="Bristow J."/>
            <person name="Eisen J.A."/>
            <person name="Markowitz V."/>
            <person name="Hugenholtz P."/>
            <person name="Kyrpides N.C."/>
            <person name="Klenk H.P."/>
            <person name="Ivanova N."/>
        </authorList>
    </citation>
    <scope>NUCLEOTIDE SEQUENCE [LARGE SCALE GENOMIC DNA]</scope>
    <source>
        <strain evidence="3">DSM 17128</strain>
    </source>
</reference>
<sequence length="96" mass="11007">MSPIIKLVIAILLILCLFDMPYGFYALVRFAAMAAFAYLSYQNFKIKQDGKGFLFAVLAVLFQPFFKVELGRTIWNMVDVAIAVWLFYIIVKGLKK</sequence>
<dbReference type="RefSeq" id="WP_007574999.1">
    <property type="nucleotide sequence ID" value="NZ_BPTS01000002.1"/>
</dbReference>
<dbReference type="eggNOG" id="ENOG50331P6">
    <property type="taxonomic scope" value="Bacteria"/>
</dbReference>
<dbReference type="Proteomes" id="UP000002772">
    <property type="component" value="Unassembled WGS sequence"/>
</dbReference>
<dbReference type="InterPro" id="IPR046548">
    <property type="entry name" value="DUF6804"/>
</dbReference>
<feature type="transmembrane region" description="Helical" evidence="1">
    <location>
        <begin position="73"/>
        <end position="91"/>
    </location>
</feature>
<accession>F8N7H8</accession>
<dbReference type="STRING" id="688246.Premu_2044"/>
<dbReference type="EMBL" id="GL945017">
    <property type="protein sequence ID" value="EGN57438.1"/>
    <property type="molecule type" value="Genomic_DNA"/>
</dbReference>
<keyword evidence="3" id="KW-1185">Reference proteome</keyword>
<evidence type="ECO:0000313" key="3">
    <source>
        <dbReference type="Proteomes" id="UP000002772"/>
    </source>
</evidence>
<dbReference type="Pfam" id="PF20619">
    <property type="entry name" value="DUF6804"/>
    <property type="match status" value="1"/>
</dbReference>
<name>F8N7H8_9BACT</name>
<protein>
    <submittedName>
        <fullName evidence="2">Uncharacterized protein</fullName>
    </submittedName>
</protein>
<dbReference type="AlphaFoldDB" id="F8N7H8"/>
<dbReference type="HOGENOM" id="CLU_171094_0_0_10"/>
<evidence type="ECO:0000256" key="1">
    <source>
        <dbReference type="SAM" id="Phobius"/>
    </source>
</evidence>
<keyword evidence="1" id="KW-1133">Transmembrane helix</keyword>
<proteinExistence type="predicted"/>
<evidence type="ECO:0000313" key="2">
    <source>
        <dbReference type="EMBL" id="EGN57438.1"/>
    </source>
</evidence>